<dbReference type="AlphaFoldDB" id="N1PR64"/>
<reference evidence="3" key="1">
    <citation type="journal article" date="2012" name="PLoS Genet.">
        <title>The genomes of the fungal plant pathogens Cladosporium fulvum and Dothistroma septosporum reveal adaptation to different hosts and lifestyles but also signatures of common ancestry.</title>
        <authorList>
            <person name="de Wit P.J.G.M."/>
            <person name="van der Burgt A."/>
            <person name="Oekmen B."/>
            <person name="Stergiopoulos I."/>
            <person name="Abd-Elsalam K.A."/>
            <person name="Aerts A.L."/>
            <person name="Bahkali A.H."/>
            <person name="Beenen H.G."/>
            <person name="Chettri P."/>
            <person name="Cox M.P."/>
            <person name="Datema E."/>
            <person name="de Vries R.P."/>
            <person name="Dhillon B."/>
            <person name="Ganley A.R."/>
            <person name="Griffiths S.A."/>
            <person name="Guo Y."/>
            <person name="Hamelin R.C."/>
            <person name="Henrissat B."/>
            <person name="Kabir M.S."/>
            <person name="Jashni M.K."/>
            <person name="Kema G."/>
            <person name="Klaubauf S."/>
            <person name="Lapidus A."/>
            <person name="Levasseur A."/>
            <person name="Lindquist E."/>
            <person name="Mehrabi R."/>
            <person name="Ohm R.A."/>
            <person name="Owen T.J."/>
            <person name="Salamov A."/>
            <person name="Schwelm A."/>
            <person name="Schijlen E."/>
            <person name="Sun H."/>
            <person name="van den Burg H.A."/>
            <person name="van Ham R.C.H.J."/>
            <person name="Zhang S."/>
            <person name="Goodwin S.B."/>
            <person name="Grigoriev I.V."/>
            <person name="Collemare J."/>
            <person name="Bradshaw R.E."/>
        </authorList>
    </citation>
    <scope>NUCLEOTIDE SEQUENCE [LARGE SCALE GENOMIC DNA]</scope>
    <source>
        <strain evidence="3">NZE10 / CBS 128990</strain>
    </source>
</reference>
<dbReference type="STRING" id="675120.N1PR64"/>
<organism evidence="2 3">
    <name type="scientific">Dothistroma septosporum (strain NZE10 / CBS 128990)</name>
    <name type="common">Red band needle blight fungus</name>
    <name type="synonym">Mycosphaerella pini</name>
    <dbReference type="NCBI Taxonomy" id="675120"/>
    <lineage>
        <taxon>Eukaryota</taxon>
        <taxon>Fungi</taxon>
        <taxon>Dikarya</taxon>
        <taxon>Ascomycota</taxon>
        <taxon>Pezizomycotina</taxon>
        <taxon>Dothideomycetes</taxon>
        <taxon>Dothideomycetidae</taxon>
        <taxon>Mycosphaerellales</taxon>
        <taxon>Mycosphaerellaceae</taxon>
        <taxon>Dothistroma</taxon>
    </lineage>
</organism>
<dbReference type="SUPFAM" id="SSF54427">
    <property type="entry name" value="NTF2-like"/>
    <property type="match status" value="1"/>
</dbReference>
<dbReference type="InterPro" id="IPR037401">
    <property type="entry name" value="SnoaL-like"/>
</dbReference>
<dbReference type="eggNOG" id="ENOG502S791">
    <property type="taxonomic scope" value="Eukaryota"/>
</dbReference>
<dbReference type="InterPro" id="IPR032710">
    <property type="entry name" value="NTF2-like_dom_sf"/>
</dbReference>
<protein>
    <recommendedName>
        <fullName evidence="1">SnoaL-like domain-containing protein</fullName>
    </recommendedName>
</protein>
<dbReference type="HOGENOM" id="CLU_106738_1_0_1"/>
<dbReference type="Gene3D" id="3.10.450.50">
    <property type="match status" value="1"/>
</dbReference>
<evidence type="ECO:0000313" key="2">
    <source>
        <dbReference type="EMBL" id="EME45936.1"/>
    </source>
</evidence>
<gene>
    <name evidence="2" type="ORF">DOTSEDRAFT_32642</name>
</gene>
<dbReference type="EMBL" id="KB446537">
    <property type="protein sequence ID" value="EME45936.1"/>
    <property type="molecule type" value="Genomic_DNA"/>
</dbReference>
<accession>N1PR64</accession>
<dbReference type="Proteomes" id="UP000016933">
    <property type="component" value="Unassembled WGS sequence"/>
</dbReference>
<keyword evidence="3" id="KW-1185">Reference proteome</keyword>
<proteinExistence type="predicted"/>
<sequence length="167" mass="18588">MAEQAFLTGLTPREAVADALHRCILGLDSNNHSLFESACVKDSSMTIIAGPLKLEGWNAIDDYFQRVFAVVTTHTISNVRVELKDGADTANMTAHAVSYHIRPDDALKPEDTSYTASCLYEIDLVRDAGDGLWKIQTWDLKILWTTRDIKVLHGLFRDRDYAAGCEA</sequence>
<reference evidence="2 3" key="2">
    <citation type="journal article" date="2012" name="PLoS Pathog.">
        <title>Diverse lifestyles and strategies of plant pathogenesis encoded in the genomes of eighteen Dothideomycetes fungi.</title>
        <authorList>
            <person name="Ohm R.A."/>
            <person name="Feau N."/>
            <person name="Henrissat B."/>
            <person name="Schoch C.L."/>
            <person name="Horwitz B.A."/>
            <person name="Barry K.W."/>
            <person name="Condon B.J."/>
            <person name="Copeland A.C."/>
            <person name="Dhillon B."/>
            <person name="Glaser F."/>
            <person name="Hesse C.N."/>
            <person name="Kosti I."/>
            <person name="LaButti K."/>
            <person name="Lindquist E.A."/>
            <person name="Lucas S."/>
            <person name="Salamov A.A."/>
            <person name="Bradshaw R.E."/>
            <person name="Ciuffetti L."/>
            <person name="Hamelin R.C."/>
            <person name="Kema G.H.J."/>
            <person name="Lawrence C."/>
            <person name="Scott J.A."/>
            <person name="Spatafora J.W."/>
            <person name="Turgeon B.G."/>
            <person name="de Wit P.J.G.M."/>
            <person name="Zhong S."/>
            <person name="Goodwin S.B."/>
            <person name="Grigoriev I.V."/>
        </authorList>
    </citation>
    <scope>NUCLEOTIDE SEQUENCE [LARGE SCALE GENOMIC DNA]</scope>
    <source>
        <strain evidence="3">NZE10 / CBS 128990</strain>
    </source>
</reference>
<evidence type="ECO:0000313" key="3">
    <source>
        <dbReference type="Proteomes" id="UP000016933"/>
    </source>
</evidence>
<dbReference type="OMA" id="LWKIKHW"/>
<dbReference type="OrthoDB" id="3637402at2759"/>
<dbReference type="Pfam" id="PF13577">
    <property type="entry name" value="SnoaL_4"/>
    <property type="match status" value="1"/>
</dbReference>
<feature type="domain" description="SnoaL-like" evidence="1">
    <location>
        <begin position="10"/>
        <end position="138"/>
    </location>
</feature>
<name>N1PR64_DOTSN</name>
<evidence type="ECO:0000259" key="1">
    <source>
        <dbReference type="Pfam" id="PF13577"/>
    </source>
</evidence>